<protein>
    <submittedName>
        <fullName evidence="2">Uncharacterized protein</fullName>
    </submittedName>
</protein>
<evidence type="ECO:0000313" key="3">
    <source>
        <dbReference type="Proteomes" id="UP000466442"/>
    </source>
</evidence>
<dbReference type="Proteomes" id="UP000466442">
    <property type="component" value="Unassembled WGS sequence"/>
</dbReference>
<keyword evidence="3" id="KW-1185">Reference proteome</keyword>
<feature type="region of interest" description="Disordered" evidence="1">
    <location>
        <begin position="178"/>
        <end position="197"/>
    </location>
</feature>
<feature type="region of interest" description="Disordered" evidence="1">
    <location>
        <begin position="137"/>
        <end position="170"/>
    </location>
</feature>
<feature type="compositionally biased region" description="Polar residues" evidence="1">
    <location>
        <begin position="151"/>
        <end position="162"/>
    </location>
</feature>
<reference evidence="2" key="1">
    <citation type="journal article" date="2021" name="Mol. Ecol. Resour.">
        <title>Apolygus lucorum genome provides insights into omnivorousness and mesophyll feeding.</title>
        <authorList>
            <person name="Liu Y."/>
            <person name="Liu H."/>
            <person name="Wang H."/>
            <person name="Huang T."/>
            <person name="Liu B."/>
            <person name="Yang B."/>
            <person name="Yin L."/>
            <person name="Li B."/>
            <person name="Zhang Y."/>
            <person name="Zhang S."/>
            <person name="Jiang F."/>
            <person name="Zhang X."/>
            <person name="Ren Y."/>
            <person name="Wang B."/>
            <person name="Wang S."/>
            <person name="Lu Y."/>
            <person name="Wu K."/>
            <person name="Fan W."/>
            <person name="Wang G."/>
        </authorList>
    </citation>
    <scope>NUCLEOTIDE SEQUENCE</scope>
    <source>
        <strain evidence="2">12Hb</strain>
    </source>
</reference>
<evidence type="ECO:0000313" key="2">
    <source>
        <dbReference type="EMBL" id="KAF6198953.1"/>
    </source>
</evidence>
<sequence>MINSLSSQLNAANNQNSGICRLSDLRIGVPYEVVSFQRLQSRFGDTIVASLIPIGCLQEASIRVFLPKRFNDVLTEDEIQKYNNKVIRSVNLIYRGLVNRQHDLQFMSSSSKQCSVCGANFVTVRACQLHELSCTRASPRERSPSPASPSMWVTNNEFSTPSTDEEEYSDPMNKTYAVMPSSRESPPRKKMKTYSPSPTPSFEDYSYWERALSSDNFTLYRELDPSIKCASLVEKMDTDLYSSRWVFKLGGELLTLNGRPYDTNRCELCFLCNGRLREEVCHFLCVYAVLSEFRLSAFGRPALKRDEAITILNGDG</sequence>
<accession>A0A8S9WQM5</accession>
<evidence type="ECO:0000256" key="1">
    <source>
        <dbReference type="SAM" id="MobiDB-lite"/>
    </source>
</evidence>
<organism evidence="2 3">
    <name type="scientific">Apolygus lucorum</name>
    <name type="common">Small green plant bug</name>
    <name type="synonym">Lygocoris lucorum</name>
    <dbReference type="NCBI Taxonomy" id="248454"/>
    <lineage>
        <taxon>Eukaryota</taxon>
        <taxon>Metazoa</taxon>
        <taxon>Ecdysozoa</taxon>
        <taxon>Arthropoda</taxon>
        <taxon>Hexapoda</taxon>
        <taxon>Insecta</taxon>
        <taxon>Pterygota</taxon>
        <taxon>Neoptera</taxon>
        <taxon>Paraneoptera</taxon>
        <taxon>Hemiptera</taxon>
        <taxon>Heteroptera</taxon>
        <taxon>Panheteroptera</taxon>
        <taxon>Cimicomorpha</taxon>
        <taxon>Miridae</taxon>
        <taxon>Mirini</taxon>
        <taxon>Apolygus</taxon>
    </lineage>
</organism>
<name>A0A8S9WQM5_APOLU</name>
<gene>
    <name evidence="2" type="ORF">GE061_006976</name>
</gene>
<proteinExistence type="predicted"/>
<comment type="caution">
    <text evidence="2">The sequence shown here is derived from an EMBL/GenBank/DDBJ whole genome shotgun (WGS) entry which is preliminary data.</text>
</comment>
<dbReference type="AlphaFoldDB" id="A0A8S9WQM5"/>
<dbReference type="EMBL" id="WIXP02000015">
    <property type="protein sequence ID" value="KAF6198953.1"/>
    <property type="molecule type" value="Genomic_DNA"/>
</dbReference>